<feature type="transmembrane region" description="Helical" evidence="1">
    <location>
        <begin position="96"/>
        <end position="117"/>
    </location>
</feature>
<name>A0A1B9DFB5_MYCMA</name>
<keyword evidence="1" id="KW-1133">Transmembrane helix</keyword>
<comment type="caution">
    <text evidence="3">The sequence shown here is derived from an EMBL/GenBank/DDBJ whole genome shotgun (WGS) entry which is preliminary data.</text>
</comment>
<keyword evidence="1" id="KW-0812">Transmembrane</keyword>
<dbReference type="EMBL" id="MBEE01000002">
    <property type="protein sequence ID" value="OCB64198.1"/>
    <property type="molecule type" value="Genomic_DNA"/>
</dbReference>
<organism evidence="3 4">
    <name type="scientific">Mycobacterium malmoense</name>
    <dbReference type="NCBI Taxonomy" id="1780"/>
    <lineage>
        <taxon>Bacteria</taxon>
        <taxon>Bacillati</taxon>
        <taxon>Actinomycetota</taxon>
        <taxon>Actinomycetes</taxon>
        <taxon>Mycobacteriales</taxon>
        <taxon>Mycobacteriaceae</taxon>
        <taxon>Mycobacterium</taxon>
    </lineage>
</organism>
<evidence type="ECO:0008006" key="5">
    <source>
        <dbReference type="Google" id="ProtNLM"/>
    </source>
</evidence>
<dbReference type="Proteomes" id="UP000092683">
    <property type="component" value="Unassembled WGS sequence"/>
</dbReference>
<sequence>MTLLIRLALAASLAVAAVAHAYLYVHGYRHIPDIGAAFLVQSSASFAIALLILLGGPGWLRWAGAAVAGGSLAAFVLSRTVGLLGFSERGWDPAPYAAMSVAAELLTVVLCAGDWVIRRARGGRQSAYRP</sequence>
<evidence type="ECO:0000256" key="2">
    <source>
        <dbReference type="SAM" id="SignalP"/>
    </source>
</evidence>
<evidence type="ECO:0000256" key="1">
    <source>
        <dbReference type="SAM" id="Phobius"/>
    </source>
</evidence>
<protein>
    <recommendedName>
        <fullName evidence="5">DUF4345 domain-containing protein</fullName>
    </recommendedName>
</protein>
<reference evidence="3 4" key="1">
    <citation type="submission" date="2016-06" db="EMBL/GenBank/DDBJ databases">
        <authorList>
            <person name="Kjaerup R.B."/>
            <person name="Dalgaard T.S."/>
            <person name="Juul-Madsen H.R."/>
        </authorList>
    </citation>
    <scope>NUCLEOTIDE SEQUENCE [LARGE SCALE GENOMIC DNA]</scope>
    <source>
        <strain evidence="3 4">E3012</strain>
    </source>
</reference>
<evidence type="ECO:0000313" key="4">
    <source>
        <dbReference type="Proteomes" id="UP000092683"/>
    </source>
</evidence>
<accession>A0A1B9DFB5</accession>
<dbReference type="OrthoDB" id="3218431at2"/>
<gene>
    <name evidence="3" type="ORF">A5677_00615</name>
</gene>
<dbReference type="AlphaFoldDB" id="A0A1B9DFB5"/>
<feature type="signal peptide" evidence="2">
    <location>
        <begin position="1"/>
        <end position="21"/>
    </location>
</feature>
<keyword evidence="1" id="KW-0472">Membrane</keyword>
<dbReference type="RefSeq" id="WP_065477772.1">
    <property type="nucleotide sequence ID" value="NZ_MBEE01000002.1"/>
</dbReference>
<feature type="chain" id="PRO_5039200250" description="DUF4345 domain-containing protein" evidence="2">
    <location>
        <begin position="22"/>
        <end position="130"/>
    </location>
</feature>
<feature type="transmembrane region" description="Helical" evidence="1">
    <location>
        <begin position="37"/>
        <end position="55"/>
    </location>
</feature>
<feature type="transmembrane region" description="Helical" evidence="1">
    <location>
        <begin position="62"/>
        <end position="84"/>
    </location>
</feature>
<keyword evidence="2" id="KW-0732">Signal</keyword>
<proteinExistence type="predicted"/>
<evidence type="ECO:0000313" key="3">
    <source>
        <dbReference type="EMBL" id="OCB64198.1"/>
    </source>
</evidence>